<dbReference type="InterPro" id="IPR001789">
    <property type="entry name" value="Sig_transdc_resp-reg_receiver"/>
</dbReference>
<dbReference type="Pfam" id="PF01590">
    <property type="entry name" value="GAF"/>
    <property type="match status" value="1"/>
</dbReference>
<evidence type="ECO:0000256" key="8">
    <source>
        <dbReference type="ARBA" id="ARBA00074306"/>
    </source>
</evidence>
<reference evidence="15 16" key="1">
    <citation type="submission" date="2018-02" db="EMBL/GenBank/DDBJ databases">
        <authorList>
            <person name="Cohen D.B."/>
            <person name="Kent A.D."/>
        </authorList>
    </citation>
    <scope>NUCLEOTIDE SEQUENCE [LARGE SCALE GENOMIC DNA]</scope>
    <source>
        <strain evidence="15 16">CCAP 1448/3</strain>
    </source>
</reference>
<keyword evidence="7" id="KW-0902">Two-component regulatory system</keyword>
<dbReference type="InterPro" id="IPR000014">
    <property type="entry name" value="PAS"/>
</dbReference>
<dbReference type="PROSITE" id="PS50110">
    <property type="entry name" value="RESPONSE_REGULATORY"/>
    <property type="match status" value="2"/>
</dbReference>
<dbReference type="PANTHER" id="PTHR43547">
    <property type="entry name" value="TWO-COMPONENT HISTIDINE KINASE"/>
    <property type="match status" value="1"/>
</dbReference>
<dbReference type="CDD" id="cd16922">
    <property type="entry name" value="HATPase_EvgS-ArcB-TorS-like"/>
    <property type="match status" value="1"/>
</dbReference>
<dbReference type="InterPro" id="IPR013656">
    <property type="entry name" value="PAS_4"/>
</dbReference>
<evidence type="ECO:0000256" key="5">
    <source>
        <dbReference type="ARBA" id="ARBA00022679"/>
    </source>
</evidence>
<organism evidence="15 16">
    <name type="scientific">Merismopedia glauca CCAP 1448/3</name>
    <dbReference type="NCBI Taxonomy" id="1296344"/>
    <lineage>
        <taxon>Bacteria</taxon>
        <taxon>Bacillati</taxon>
        <taxon>Cyanobacteriota</taxon>
        <taxon>Cyanophyceae</taxon>
        <taxon>Synechococcales</taxon>
        <taxon>Merismopediaceae</taxon>
        <taxon>Merismopedia</taxon>
    </lineage>
</organism>
<protein>
    <recommendedName>
        <fullName evidence="8">Circadian input-output histidine kinase CikA</fullName>
        <ecNumber evidence="3">2.7.13.3</ecNumber>
    </recommendedName>
</protein>
<proteinExistence type="inferred from homology"/>
<dbReference type="Gene3D" id="3.30.450.20">
    <property type="entry name" value="PAS domain"/>
    <property type="match status" value="2"/>
</dbReference>
<feature type="domain" description="Response regulatory" evidence="12">
    <location>
        <begin position="847"/>
        <end position="965"/>
    </location>
</feature>
<name>A0A2T1C3H7_9CYAN</name>
<accession>A0A2T1C3H7</accession>
<dbReference type="CDD" id="cd17580">
    <property type="entry name" value="REC_2_DhkD-like"/>
    <property type="match status" value="1"/>
</dbReference>
<dbReference type="FunFam" id="3.30.565.10:FF:000010">
    <property type="entry name" value="Sensor histidine kinase RcsC"/>
    <property type="match status" value="1"/>
</dbReference>
<dbReference type="Pfam" id="PF00072">
    <property type="entry name" value="Response_reg"/>
    <property type="match status" value="2"/>
</dbReference>
<dbReference type="PRINTS" id="PR00344">
    <property type="entry name" value="BCTRLSENSOR"/>
</dbReference>
<dbReference type="CDD" id="cd00130">
    <property type="entry name" value="PAS"/>
    <property type="match status" value="1"/>
</dbReference>
<evidence type="ECO:0000259" key="13">
    <source>
        <dbReference type="PROSITE" id="PS50112"/>
    </source>
</evidence>
<evidence type="ECO:0000259" key="12">
    <source>
        <dbReference type="PROSITE" id="PS50110"/>
    </source>
</evidence>
<dbReference type="Pfam" id="PF08448">
    <property type="entry name" value="PAS_4"/>
    <property type="match status" value="1"/>
</dbReference>
<dbReference type="Proteomes" id="UP000238762">
    <property type="component" value="Unassembled WGS sequence"/>
</dbReference>
<evidence type="ECO:0000313" key="15">
    <source>
        <dbReference type="EMBL" id="PSB02754.1"/>
    </source>
</evidence>
<dbReference type="SUPFAM" id="SSF47384">
    <property type="entry name" value="Homodimeric domain of signal transducing histidine kinase"/>
    <property type="match status" value="1"/>
</dbReference>
<evidence type="ECO:0000256" key="7">
    <source>
        <dbReference type="ARBA" id="ARBA00023012"/>
    </source>
</evidence>
<dbReference type="CDD" id="cd00156">
    <property type="entry name" value="REC"/>
    <property type="match status" value="1"/>
</dbReference>
<dbReference type="Gene3D" id="3.30.565.10">
    <property type="entry name" value="Histidine kinase-like ATPase, C-terminal domain"/>
    <property type="match status" value="1"/>
</dbReference>
<dbReference type="InterPro" id="IPR013655">
    <property type="entry name" value="PAS_fold_3"/>
</dbReference>
<evidence type="ECO:0000256" key="3">
    <source>
        <dbReference type="ARBA" id="ARBA00012438"/>
    </source>
</evidence>
<dbReference type="InterPro" id="IPR035965">
    <property type="entry name" value="PAS-like_dom_sf"/>
</dbReference>
<dbReference type="PROSITE" id="PS50109">
    <property type="entry name" value="HIS_KIN"/>
    <property type="match status" value="1"/>
</dbReference>
<dbReference type="SUPFAM" id="SSF55785">
    <property type="entry name" value="PYP-like sensor domain (PAS domain)"/>
    <property type="match status" value="2"/>
</dbReference>
<gene>
    <name evidence="15" type="ORF">C7B64_11760</name>
</gene>
<dbReference type="InterPro" id="IPR016132">
    <property type="entry name" value="Phyto_chromo_attachment"/>
</dbReference>
<feature type="domain" description="Histidine kinase" evidence="11">
    <location>
        <begin position="608"/>
        <end position="825"/>
    </location>
</feature>
<dbReference type="Gene3D" id="1.10.287.130">
    <property type="match status" value="1"/>
</dbReference>
<dbReference type="SMART" id="SM00388">
    <property type="entry name" value="HisKA"/>
    <property type="match status" value="1"/>
</dbReference>
<dbReference type="Pfam" id="PF02518">
    <property type="entry name" value="HATPase_c"/>
    <property type="match status" value="1"/>
</dbReference>
<feature type="modified residue" description="4-aspartylphosphate" evidence="9">
    <location>
        <position position="896"/>
    </location>
</feature>
<dbReference type="PROSITE" id="PS50112">
    <property type="entry name" value="PAS"/>
    <property type="match status" value="1"/>
</dbReference>
<feature type="domain" description="Response regulatory" evidence="12">
    <location>
        <begin position="7"/>
        <end position="126"/>
    </location>
</feature>
<dbReference type="SMART" id="SM00387">
    <property type="entry name" value="HATPase_c"/>
    <property type="match status" value="1"/>
</dbReference>
<evidence type="ECO:0000259" key="10">
    <source>
        <dbReference type="PROSITE" id="PS50046"/>
    </source>
</evidence>
<dbReference type="SMART" id="SM00065">
    <property type="entry name" value="GAF"/>
    <property type="match status" value="1"/>
</dbReference>
<dbReference type="InterPro" id="IPR036097">
    <property type="entry name" value="HisK_dim/P_sf"/>
</dbReference>
<dbReference type="InterPro" id="IPR005467">
    <property type="entry name" value="His_kinase_dom"/>
</dbReference>
<dbReference type="OrthoDB" id="529800at2"/>
<comment type="caution">
    <text evidence="15">The sequence shown here is derived from an EMBL/GenBank/DDBJ whole genome shotgun (WGS) entry which is preliminary data.</text>
</comment>
<dbReference type="SMART" id="SM00091">
    <property type="entry name" value="PAS"/>
    <property type="match status" value="2"/>
</dbReference>
<dbReference type="Gene3D" id="3.40.50.2300">
    <property type="match status" value="2"/>
</dbReference>
<keyword evidence="6" id="KW-0418">Kinase</keyword>
<dbReference type="EC" id="2.7.13.3" evidence="3"/>
<reference evidence="15 16" key="2">
    <citation type="submission" date="2018-03" db="EMBL/GenBank/DDBJ databases">
        <title>The ancient ancestry and fast evolution of plastids.</title>
        <authorList>
            <person name="Moore K.R."/>
            <person name="Magnabosco C."/>
            <person name="Momper L."/>
            <person name="Gold D.A."/>
            <person name="Bosak T."/>
            <person name="Fournier G.P."/>
        </authorList>
    </citation>
    <scope>NUCLEOTIDE SEQUENCE [LARGE SCALE GENOMIC DNA]</scope>
    <source>
        <strain evidence="15 16">CCAP 1448/3</strain>
    </source>
</reference>
<keyword evidence="4 9" id="KW-0597">Phosphoprotein</keyword>
<dbReference type="InterPro" id="IPR036890">
    <property type="entry name" value="HATPase_C_sf"/>
</dbReference>
<feature type="domain" description="PAC" evidence="14">
    <location>
        <begin position="532"/>
        <end position="583"/>
    </location>
</feature>
<comment type="similarity">
    <text evidence="2">In the N-terminal section; belongs to the phytochrome family.</text>
</comment>
<dbReference type="Pfam" id="PF00512">
    <property type="entry name" value="HisKA"/>
    <property type="match status" value="1"/>
</dbReference>
<dbReference type="CDD" id="cd00082">
    <property type="entry name" value="HisKA"/>
    <property type="match status" value="1"/>
</dbReference>
<feature type="modified residue" description="4-aspartylphosphate" evidence="9">
    <location>
        <position position="59"/>
    </location>
</feature>
<dbReference type="SMART" id="SM00448">
    <property type="entry name" value="REC"/>
    <property type="match status" value="2"/>
</dbReference>
<evidence type="ECO:0000256" key="2">
    <source>
        <dbReference type="ARBA" id="ARBA00006402"/>
    </source>
</evidence>
<comment type="catalytic activity">
    <reaction evidence="1">
        <text>ATP + protein L-histidine = ADP + protein N-phospho-L-histidine.</text>
        <dbReference type="EC" id="2.7.13.3"/>
    </reaction>
</comment>
<dbReference type="SUPFAM" id="SSF55781">
    <property type="entry name" value="GAF domain-like"/>
    <property type="match status" value="1"/>
</dbReference>
<feature type="domain" description="PAS" evidence="13">
    <location>
        <begin position="332"/>
        <end position="401"/>
    </location>
</feature>
<keyword evidence="16" id="KW-1185">Reference proteome</keyword>
<dbReference type="InterPro" id="IPR000700">
    <property type="entry name" value="PAS-assoc_C"/>
</dbReference>
<dbReference type="PANTHER" id="PTHR43547:SF2">
    <property type="entry name" value="HYBRID SIGNAL TRANSDUCTION HISTIDINE KINASE C"/>
    <property type="match status" value="1"/>
</dbReference>
<evidence type="ECO:0000259" key="14">
    <source>
        <dbReference type="PROSITE" id="PS50113"/>
    </source>
</evidence>
<dbReference type="AlphaFoldDB" id="A0A2T1C3H7"/>
<sequence length="968" mass="108977">MSQIQRTVLIIDDSPEDRQLYRRYLLQDRDYHYTIWEAQLGQEGLELWQRYQPDVVLLDYRLPDLDGLELLAQIPIQMPHPCLPVIMITGQGNEAIAVQAMKAGAQDYLLKEQITPDSLHLALNRTIETVRLRTQLQQRLERERLVAQITQQIYQSLELDEILQTTVTEVRQFLKTDRVLIFRLQSEGWGQVTKESVRTDCIPLLSTSLHDPCLNEHYIESFRQGLITVKPDIYDSSIDPCHVELLAQLQVRANLVVPILQDKQLWGMLIVHHCTAPRQWQSLEIDLLKELATHVGIALQQAELYQQAQSELVERRRAELALRENQVQLQQQLAEIEAIYQSAPIGLNVLDTDLRFVRINQRLAEINGLSVADHIGRTVRELLPELADTAEPFLRAILETGEPQLNVEIQGETPAQPGVQRTWLEHFLPLKNGDRTIGISTVCEEITDRKLAEEALRESQERYQCLAELIPQLVWTASAEGMLLDVNQRWSDYTGLTLAQAQICGWEAVIHPDDLPVLSQQWAVTVETGTPYQAEGRMRRADGVYRWHLHQAIPQRNERNQIIWFGTATDIEAQKQLEIERDHLLEREKAARTEAERASRLKDEFLAILSHELRSPLNPILGWTKLLQTRKFDAAKTAEALSTIERNAKLQTQLIDDLLDVARILRGKLTLNAAPMNLVFMIESAIETVQTAAVAKSISLHPVLPNIGQVSGDSVRLQQIVWNLLSNAIKFTPNGGQVMIELEQINDMAQIKVTDTGKGISSDFLPHIFESFRQEDASITRQHGGLGLGLAIVYNLVEAHGGTISAASPGLGQGATFTVRLPLLKVEPQSDRPHDSLNGELDLTGIRVVLVDDDPDTRELLAFILKEYGAEAMVVASAGEVLTLLESFKPDILVTDIGMPDMDGYTLLRQVRSLPPERGGQVPAIATTAYARMEDRQQALTAGFQKHIAKPIDPSKLVAAISDLLSQR</sequence>
<dbReference type="SUPFAM" id="SSF52172">
    <property type="entry name" value="CheY-like"/>
    <property type="match status" value="2"/>
</dbReference>
<evidence type="ECO:0000313" key="16">
    <source>
        <dbReference type="Proteomes" id="UP000238762"/>
    </source>
</evidence>
<dbReference type="InterPro" id="IPR011006">
    <property type="entry name" value="CheY-like_superfamily"/>
</dbReference>
<dbReference type="InterPro" id="IPR003661">
    <property type="entry name" value="HisK_dim/P_dom"/>
</dbReference>
<dbReference type="PROSITE" id="PS50046">
    <property type="entry name" value="PHYTOCHROME_2"/>
    <property type="match status" value="1"/>
</dbReference>
<evidence type="ECO:0000256" key="6">
    <source>
        <dbReference type="ARBA" id="ARBA00022777"/>
    </source>
</evidence>
<evidence type="ECO:0000259" key="11">
    <source>
        <dbReference type="PROSITE" id="PS50109"/>
    </source>
</evidence>
<evidence type="ECO:0000256" key="4">
    <source>
        <dbReference type="ARBA" id="ARBA00022553"/>
    </source>
</evidence>
<dbReference type="InterPro" id="IPR003018">
    <property type="entry name" value="GAF"/>
</dbReference>
<dbReference type="EMBL" id="PVWJ01000050">
    <property type="protein sequence ID" value="PSB02754.1"/>
    <property type="molecule type" value="Genomic_DNA"/>
</dbReference>
<dbReference type="InterPro" id="IPR003594">
    <property type="entry name" value="HATPase_dom"/>
</dbReference>
<dbReference type="NCBIfam" id="TIGR00229">
    <property type="entry name" value="sensory_box"/>
    <property type="match status" value="2"/>
</dbReference>
<dbReference type="SUPFAM" id="SSF55874">
    <property type="entry name" value="ATPase domain of HSP90 chaperone/DNA topoisomerase II/histidine kinase"/>
    <property type="match status" value="1"/>
</dbReference>
<dbReference type="FunFam" id="3.30.450.20:FF:000099">
    <property type="entry name" value="Sensory box sensor histidine kinase"/>
    <property type="match status" value="1"/>
</dbReference>
<dbReference type="GO" id="GO:0000155">
    <property type="term" value="F:phosphorelay sensor kinase activity"/>
    <property type="evidence" value="ECO:0007669"/>
    <property type="project" value="InterPro"/>
</dbReference>
<evidence type="ECO:0000256" key="1">
    <source>
        <dbReference type="ARBA" id="ARBA00000085"/>
    </source>
</evidence>
<keyword evidence="5" id="KW-0808">Transferase</keyword>
<dbReference type="Pfam" id="PF08447">
    <property type="entry name" value="PAS_3"/>
    <property type="match status" value="1"/>
</dbReference>
<evidence type="ECO:0000256" key="9">
    <source>
        <dbReference type="PROSITE-ProRule" id="PRU00169"/>
    </source>
</evidence>
<dbReference type="InterPro" id="IPR029016">
    <property type="entry name" value="GAF-like_dom_sf"/>
</dbReference>
<dbReference type="PROSITE" id="PS50113">
    <property type="entry name" value="PAC"/>
    <property type="match status" value="1"/>
</dbReference>
<dbReference type="Gene3D" id="3.30.450.40">
    <property type="match status" value="1"/>
</dbReference>
<feature type="domain" description="Phytochrome chromophore attachment site" evidence="10">
    <location>
        <begin position="158"/>
        <end position="294"/>
    </location>
</feature>
<dbReference type="RefSeq" id="WP_106288847.1">
    <property type="nucleotide sequence ID" value="NZ_CAWNTC010000042.1"/>
</dbReference>
<dbReference type="InterPro" id="IPR004358">
    <property type="entry name" value="Sig_transdc_His_kin-like_C"/>
</dbReference>